<dbReference type="RefSeq" id="WP_268617507.1">
    <property type="nucleotide sequence ID" value="NZ_JAMDMX010000097.1"/>
</dbReference>
<dbReference type="EMBL" id="JAMDMX010000097">
    <property type="protein sequence ID" value="MCY9696422.1"/>
    <property type="molecule type" value="Genomic_DNA"/>
</dbReference>
<reference evidence="1 2" key="1">
    <citation type="submission" date="2022-05" db="EMBL/GenBank/DDBJ databases">
        <title>Genome Sequencing of Bee-Associated Microbes.</title>
        <authorList>
            <person name="Dunlap C."/>
        </authorList>
    </citation>
    <scope>NUCLEOTIDE SEQUENCE [LARGE SCALE GENOMIC DNA]</scope>
    <source>
        <strain evidence="1 2">NRRL B-14421</strain>
    </source>
</reference>
<accession>A0ABT4GJP3</accession>
<proteinExistence type="predicted"/>
<evidence type="ECO:0000313" key="1">
    <source>
        <dbReference type="EMBL" id="MCY9696422.1"/>
    </source>
</evidence>
<comment type="caution">
    <text evidence="1">The sequence shown here is derived from an EMBL/GenBank/DDBJ whole genome shotgun (WGS) entry which is preliminary data.</text>
</comment>
<sequence length="243" mass="28181">MGNAAQMDVRDIVSKLRGKKELTLAGFNECGMPYYHHIIAGKVEVIQGLYWDGKLKPIDTLQIEAEHPGNKNVLPKGNYDRYLFNTRDVVPKEYRFNEKQKGGFMIFEGWHQEPTITKIPHLMYKSALLNKKIPIILFMERISAFDVKLLEIVKEKIGVEPIVSCMVDRGWLDIKKQEDKLKKVKPVEPKRHVTTQTQFKLLVPQSSVGQYVYNCKHGCSYQSTHRGSMNLHEYRHCKMMKTT</sequence>
<name>A0ABT4GJP3_9BACL</name>
<dbReference type="Proteomes" id="UP001527099">
    <property type="component" value="Unassembled WGS sequence"/>
</dbReference>
<organism evidence="1 2">
    <name type="scientific">Paenibacillus alginolyticus</name>
    <dbReference type="NCBI Taxonomy" id="59839"/>
    <lineage>
        <taxon>Bacteria</taxon>
        <taxon>Bacillati</taxon>
        <taxon>Bacillota</taxon>
        <taxon>Bacilli</taxon>
        <taxon>Bacillales</taxon>
        <taxon>Paenibacillaceae</taxon>
        <taxon>Paenibacillus</taxon>
    </lineage>
</organism>
<keyword evidence="2" id="KW-1185">Reference proteome</keyword>
<gene>
    <name evidence="1" type="ORF">M5X19_26485</name>
</gene>
<evidence type="ECO:0000313" key="2">
    <source>
        <dbReference type="Proteomes" id="UP001527099"/>
    </source>
</evidence>
<protein>
    <submittedName>
        <fullName evidence="1">Uncharacterized protein</fullName>
    </submittedName>
</protein>